<keyword evidence="2" id="KW-1185">Reference proteome</keyword>
<protein>
    <submittedName>
        <fullName evidence="1">Uncharacterized protein</fullName>
    </submittedName>
</protein>
<name>I1CEF4_RHIO9</name>
<dbReference type="AlphaFoldDB" id="I1CEF4"/>
<dbReference type="GeneID" id="93618510"/>
<dbReference type="VEuPathDB" id="FungiDB:RO3G_11545"/>
<dbReference type="Proteomes" id="UP000009138">
    <property type="component" value="Unassembled WGS sequence"/>
</dbReference>
<accession>I1CEF4</accession>
<sequence length="92" mass="10579">MSAARSFNTCLISLLSKQEFDLQDTKPDLVIISDNTEVISAGFKEKDTWNSSSQIITRTKFSFDEQCYAIRDNVVENFGDEIIFDIKLKKYI</sequence>
<evidence type="ECO:0000313" key="2">
    <source>
        <dbReference type="Proteomes" id="UP000009138"/>
    </source>
</evidence>
<dbReference type="EMBL" id="CH476740">
    <property type="protein sequence ID" value="EIE86834.1"/>
    <property type="molecule type" value="Genomic_DNA"/>
</dbReference>
<evidence type="ECO:0000313" key="1">
    <source>
        <dbReference type="EMBL" id="EIE86834.1"/>
    </source>
</evidence>
<organism evidence="1 2">
    <name type="scientific">Rhizopus delemar (strain RA 99-880 / ATCC MYA-4621 / FGSC 9543 / NRRL 43880)</name>
    <name type="common">Mucormycosis agent</name>
    <name type="synonym">Rhizopus arrhizus var. delemar</name>
    <dbReference type="NCBI Taxonomy" id="246409"/>
    <lineage>
        <taxon>Eukaryota</taxon>
        <taxon>Fungi</taxon>
        <taxon>Fungi incertae sedis</taxon>
        <taxon>Mucoromycota</taxon>
        <taxon>Mucoromycotina</taxon>
        <taxon>Mucoromycetes</taxon>
        <taxon>Mucorales</taxon>
        <taxon>Mucorineae</taxon>
        <taxon>Rhizopodaceae</taxon>
        <taxon>Rhizopus</taxon>
    </lineage>
</organism>
<proteinExistence type="predicted"/>
<gene>
    <name evidence="1" type="ORF">RO3G_11545</name>
</gene>
<dbReference type="RefSeq" id="XP_067522230.1">
    <property type="nucleotide sequence ID" value="XM_067666129.1"/>
</dbReference>
<reference evidence="1 2" key="1">
    <citation type="journal article" date="2009" name="PLoS Genet.">
        <title>Genomic analysis of the basal lineage fungus Rhizopus oryzae reveals a whole-genome duplication.</title>
        <authorList>
            <person name="Ma L.-J."/>
            <person name="Ibrahim A.S."/>
            <person name="Skory C."/>
            <person name="Grabherr M.G."/>
            <person name="Burger G."/>
            <person name="Butler M."/>
            <person name="Elias M."/>
            <person name="Idnurm A."/>
            <person name="Lang B.F."/>
            <person name="Sone T."/>
            <person name="Abe A."/>
            <person name="Calvo S.E."/>
            <person name="Corrochano L.M."/>
            <person name="Engels R."/>
            <person name="Fu J."/>
            <person name="Hansberg W."/>
            <person name="Kim J.-M."/>
            <person name="Kodira C.D."/>
            <person name="Koehrsen M.J."/>
            <person name="Liu B."/>
            <person name="Miranda-Saavedra D."/>
            <person name="O'Leary S."/>
            <person name="Ortiz-Castellanos L."/>
            <person name="Poulter R."/>
            <person name="Rodriguez-Romero J."/>
            <person name="Ruiz-Herrera J."/>
            <person name="Shen Y.-Q."/>
            <person name="Zeng Q."/>
            <person name="Galagan J."/>
            <person name="Birren B.W."/>
            <person name="Cuomo C.A."/>
            <person name="Wickes B.L."/>
        </authorList>
    </citation>
    <scope>NUCLEOTIDE SEQUENCE [LARGE SCALE GENOMIC DNA]</scope>
    <source>
        <strain evidence="2">RA 99-880 / ATCC MYA-4621 / FGSC 9543 / NRRL 43880</strain>
    </source>
</reference>
<dbReference type="InParanoid" id="I1CEF4"/>